<organism evidence="2 3">
    <name type="scientific">Streptomyces althioticus subsp. attaecolombicae</name>
    <dbReference type="NCBI Taxonomy" id="3075534"/>
    <lineage>
        <taxon>Bacteria</taxon>
        <taxon>Bacillati</taxon>
        <taxon>Actinomycetota</taxon>
        <taxon>Actinomycetes</taxon>
        <taxon>Kitasatosporales</taxon>
        <taxon>Streptomycetaceae</taxon>
        <taxon>Streptomyces</taxon>
        <taxon>Streptomyces althioticus group</taxon>
    </lineage>
</organism>
<proteinExistence type="predicted"/>
<evidence type="ECO:0000313" key="2">
    <source>
        <dbReference type="EMBL" id="MDT3723350.1"/>
    </source>
</evidence>
<evidence type="ECO:0000256" key="1">
    <source>
        <dbReference type="SAM" id="MobiDB-lite"/>
    </source>
</evidence>
<gene>
    <name evidence="2" type="ORF">ROS62_00010</name>
</gene>
<name>A0ABU3HRN7_9ACTN</name>
<protein>
    <submittedName>
        <fullName evidence="2">Uncharacterized protein</fullName>
    </submittedName>
</protein>
<evidence type="ECO:0000313" key="3">
    <source>
        <dbReference type="Proteomes" id="UP001181313"/>
    </source>
</evidence>
<accession>A0ABU3HRN7</accession>
<keyword evidence="3" id="KW-1185">Reference proteome</keyword>
<feature type="region of interest" description="Disordered" evidence="1">
    <location>
        <begin position="39"/>
        <end position="62"/>
    </location>
</feature>
<reference evidence="2" key="1">
    <citation type="submission" date="2024-05" db="EMBL/GenBank/DDBJ databases">
        <title>30 novel species of actinomycetes from the DSMZ collection.</title>
        <authorList>
            <person name="Nouioui I."/>
        </authorList>
    </citation>
    <scope>NUCLEOTIDE SEQUENCE</scope>
    <source>
        <strain evidence="2">DSM 41972</strain>
    </source>
</reference>
<dbReference type="Proteomes" id="UP001181313">
    <property type="component" value="Unassembled WGS sequence"/>
</dbReference>
<dbReference type="RefSeq" id="WP_093547001.1">
    <property type="nucleotide sequence ID" value="NZ_JAVSGH010000001.1"/>
</dbReference>
<dbReference type="EMBL" id="JAVSGH010000001">
    <property type="protein sequence ID" value="MDT3723350.1"/>
    <property type="molecule type" value="Genomic_DNA"/>
</dbReference>
<comment type="caution">
    <text evidence="2">The sequence shown here is derived from an EMBL/GenBank/DDBJ whole genome shotgun (WGS) entry which is preliminary data.</text>
</comment>
<sequence>MVAVEHVEATLGPEAERAEDDVLRDAELLAQRDQLVARLRRTAGAGEPPAEEQPGGGQRGGAGEFTVVRQRCALGVIASAGLVEVCARVLGAATVSSHC</sequence>